<feature type="domain" description="YCII-related" evidence="2">
    <location>
        <begin position="1"/>
        <end position="102"/>
    </location>
</feature>
<accession>A0ABQ5MNJ7</accession>
<dbReference type="InterPro" id="IPR005545">
    <property type="entry name" value="YCII"/>
</dbReference>
<evidence type="ECO:0000313" key="4">
    <source>
        <dbReference type="Proteomes" id="UP001209654"/>
    </source>
</evidence>
<gene>
    <name evidence="3" type="ORF">AHIS1636_00080</name>
</gene>
<dbReference type="PANTHER" id="PTHR35174">
    <property type="entry name" value="BLL7171 PROTEIN-RELATED"/>
    <property type="match status" value="1"/>
</dbReference>
<evidence type="ECO:0000259" key="2">
    <source>
        <dbReference type="Pfam" id="PF03795"/>
    </source>
</evidence>
<keyword evidence="4" id="KW-1185">Reference proteome</keyword>
<name>A0ABQ5MNJ7_9MICC</name>
<comment type="similarity">
    <text evidence="1">Belongs to the YciI family.</text>
</comment>
<evidence type="ECO:0000313" key="3">
    <source>
        <dbReference type="EMBL" id="GLB65569.1"/>
    </source>
</evidence>
<dbReference type="PANTHER" id="PTHR35174:SF3">
    <property type="entry name" value="BLL7171 PROTEIN"/>
    <property type="match status" value="1"/>
</dbReference>
<sequence length="120" mass="13053">MKHFLLAIQQPDGGPPAPEVLEPIMRHVETFNAELKAADAWVFAGGLQPPAAAAVARLREGEVVIAEGPYDPGREHVGGLTILKARDFKEALGWARKLARATTLPVEVREFQGEMPDHLP</sequence>
<dbReference type="Gene3D" id="3.30.70.1060">
    <property type="entry name" value="Dimeric alpha+beta barrel"/>
    <property type="match status" value="1"/>
</dbReference>
<protein>
    <recommendedName>
        <fullName evidence="2">YCII-related domain-containing protein</fullName>
    </recommendedName>
</protein>
<dbReference type="EMBL" id="BRVS01000001">
    <property type="protein sequence ID" value="GLB65569.1"/>
    <property type="molecule type" value="Genomic_DNA"/>
</dbReference>
<dbReference type="Proteomes" id="UP001209654">
    <property type="component" value="Unassembled WGS sequence"/>
</dbReference>
<proteinExistence type="inferred from homology"/>
<reference evidence="3 4" key="1">
    <citation type="journal article" date="2023" name="Int. J. Syst. Evol. Microbiol.">
        <title>Arthrobacter mangrovi sp. nov., an actinobacterium isolated from the rhizosphere of a mangrove.</title>
        <authorList>
            <person name="Hamada M."/>
            <person name="Saitou S."/>
            <person name="Enomoto N."/>
            <person name="Nanri K."/>
            <person name="Hidaka K."/>
            <person name="Miura T."/>
            <person name="Tamura T."/>
        </authorList>
    </citation>
    <scope>NUCLEOTIDE SEQUENCE [LARGE SCALE GENOMIC DNA]</scope>
    <source>
        <strain evidence="3 4">NBRC 112813</strain>
    </source>
</reference>
<evidence type="ECO:0000256" key="1">
    <source>
        <dbReference type="ARBA" id="ARBA00007689"/>
    </source>
</evidence>
<dbReference type="Pfam" id="PF03795">
    <property type="entry name" value="YCII"/>
    <property type="match status" value="1"/>
</dbReference>
<dbReference type="SUPFAM" id="SSF54909">
    <property type="entry name" value="Dimeric alpha+beta barrel"/>
    <property type="match status" value="1"/>
</dbReference>
<dbReference type="InterPro" id="IPR011008">
    <property type="entry name" value="Dimeric_a/b-barrel"/>
</dbReference>
<comment type="caution">
    <text evidence="3">The sequence shown here is derived from an EMBL/GenBank/DDBJ whole genome shotgun (WGS) entry which is preliminary data.</text>
</comment>
<organism evidence="3 4">
    <name type="scientific">Arthrobacter mangrovi</name>
    <dbReference type="NCBI Taxonomy" id="2966350"/>
    <lineage>
        <taxon>Bacteria</taxon>
        <taxon>Bacillati</taxon>
        <taxon>Actinomycetota</taxon>
        <taxon>Actinomycetes</taxon>
        <taxon>Micrococcales</taxon>
        <taxon>Micrococcaceae</taxon>
        <taxon>Arthrobacter</taxon>
    </lineage>
</organism>
<dbReference type="RefSeq" id="WP_264793765.1">
    <property type="nucleotide sequence ID" value="NZ_BRVS01000001.1"/>
</dbReference>